<dbReference type="PANTHER" id="PTHR47447:SF17">
    <property type="entry name" value="OS12G0638900 PROTEIN"/>
    <property type="match status" value="1"/>
</dbReference>
<evidence type="ECO:0000313" key="5">
    <source>
        <dbReference type="EMBL" id="CAL4786692.1"/>
    </source>
</evidence>
<gene>
    <name evidence="4" type="ORF">C1SCF055_LOCUS25581</name>
</gene>
<feature type="compositionally biased region" description="Polar residues" evidence="3">
    <location>
        <begin position="632"/>
        <end position="652"/>
    </location>
</feature>
<evidence type="ECO:0000256" key="2">
    <source>
        <dbReference type="PROSITE-ProRule" id="PRU00708"/>
    </source>
</evidence>
<feature type="region of interest" description="Disordered" evidence="3">
    <location>
        <begin position="543"/>
        <end position="699"/>
    </location>
</feature>
<dbReference type="Proteomes" id="UP001152797">
    <property type="component" value="Unassembled WGS sequence"/>
</dbReference>
<dbReference type="PROSITE" id="PS51375">
    <property type="entry name" value="PPR"/>
    <property type="match status" value="1"/>
</dbReference>
<evidence type="ECO:0000256" key="3">
    <source>
        <dbReference type="SAM" id="MobiDB-lite"/>
    </source>
</evidence>
<sequence length="699" mass="77617">MSVSLALWTRPQVATSALAKLRGDQLTEAAELLRKIRLTLLENNVFHYTAIISSCGESFKWECALNFLKEMADSQVAANDVTYSAAKKACARMQPKQPSSSGRWTEACELLRHMRTLGIKMNVFSSSSAIASAMHRWSIAFDLFSEMQWYRVVGNELTYSALISACEKGREWKLAGTLMSLSSQRDTITISALLSAFQKADRWEGAFHQLSLMPLRRVLPNAFSINAVIGSSCDGCWAQPLFMLRAPKFTAVTDEISYNSVMMSICEEVQQWKVALELLSSMGQHRVQPDEVSYSVMLTILERTKQWQVSLVSLASLGTLKALGWDSIAWTSAVTAMKNWQVALLLLHRALQQDVPADAAFYGAALESCAAAKRWQIAVQLLEELGGLAQQALQDRDVELRQLQEQHGRAEEQWKAQIVKLVEEMRKAEQKSQTLIKELAASKGELQRLKAGGQDVVRRYEEESGRRLELEERCLQLEEKLKSREQRTRDASDGAQKLKQCQQAKQLAEEKAKEHEERSRESAERLDEANARCNQLEAEVQRLRTQSAEKSTRIEQLEAAPAEMESCPSRPPIPRSRPGTASSVGSAGAGAQAGRGSSDSRTQPPPFQSHGERLPPGAIRRGGSVPVRRSQGVPQRTTLQSRSISPNASASQRTDRSEIADRPKSRSHTPSEDGFNDAIPTDSDDSSDEEVLTGVNAKK</sequence>
<feature type="compositionally biased region" description="Low complexity" evidence="3">
    <location>
        <begin position="576"/>
        <end position="586"/>
    </location>
</feature>
<dbReference type="AlphaFoldDB" id="A0A9P1G6A0"/>
<dbReference type="Pfam" id="PF13041">
    <property type="entry name" value="PPR_2"/>
    <property type="match status" value="1"/>
</dbReference>
<comment type="caution">
    <text evidence="4">The sequence shown here is derived from an EMBL/GenBank/DDBJ whole genome shotgun (WGS) entry which is preliminary data.</text>
</comment>
<reference evidence="5 6" key="2">
    <citation type="submission" date="2024-05" db="EMBL/GenBank/DDBJ databases">
        <authorList>
            <person name="Chen Y."/>
            <person name="Shah S."/>
            <person name="Dougan E. K."/>
            <person name="Thang M."/>
            <person name="Chan C."/>
        </authorList>
    </citation>
    <scope>NUCLEOTIDE SEQUENCE [LARGE SCALE GENOMIC DNA]</scope>
</reference>
<dbReference type="Gene3D" id="1.25.40.10">
    <property type="entry name" value="Tetratricopeptide repeat domain"/>
    <property type="match status" value="3"/>
</dbReference>
<feature type="compositionally biased region" description="Basic and acidic residues" evidence="3">
    <location>
        <begin position="482"/>
        <end position="492"/>
    </location>
</feature>
<keyword evidence="1" id="KW-0677">Repeat</keyword>
<feature type="compositionally biased region" description="Low complexity" evidence="3">
    <location>
        <begin position="495"/>
        <end position="506"/>
    </location>
</feature>
<dbReference type="EMBL" id="CAMXCT010002623">
    <property type="protein sequence ID" value="CAI3999380.1"/>
    <property type="molecule type" value="Genomic_DNA"/>
</dbReference>
<feature type="compositionally biased region" description="Basic and acidic residues" evidence="3">
    <location>
        <begin position="653"/>
        <end position="664"/>
    </location>
</feature>
<name>A0A9P1G6A0_9DINO</name>
<organism evidence="4">
    <name type="scientific">Cladocopium goreaui</name>
    <dbReference type="NCBI Taxonomy" id="2562237"/>
    <lineage>
        <taxon>Eukaryota</taxon>
        <taxon>Sar</taxon>
        <taxon>Alveolata</taxon>
        <taxon>Dinophyceae</taxon>
        <taxon>Suessiales</taxon>
        <taxon>Symbiodiniaceae</taxon>
        <taxon>Cladocopium</taxon>
    </lineage>
</organism>
<reference evidence="4" key="1">
    <citation type="submission" date="2022-10" db="EMBL/GenBank/DDBJ databases">
        <authorList>
            <person name="Chen Y."/>
            <person name="Dougan E. K."/>
            <person name="Chan C."/>
            <person name="Rhodes N."/>
            <person name="Thang M."/>
        </authorList>
    </citation>
    <scope>NUCLEOTIDE SEQUENCE</scope>
</reference>
<evidence type="ECO:0000256" key="1">
    <source>
        <dbReference type="ARBA" id="ARBA00022737"/>
    </source>
</evidence>
<feature type="region of interest" description="Disordered" evidence="3">
    <location>
        <begin position="482"/>
        <end position="528"/>
    </location>
</feature>
<feature type="repeat" description="PPR" evidence="2">
    <location>
        <begin position="254"/>
        <end position="289"/>
    </location>
</feature>
<dbReference type="InterPro" id="IPR002885">
    <property type="entry name" value="PPR_rpt"/>
</dbReference>
<feature type="compositionally biased region" description="Acidic residues" evidence="3">
    <location>
        <begin position="682"/>
        <end position="691"/>
    </location>
</feature>
<dbReference type="Pfam" id="PF01535">
    <property type="entry name" value="PPR"/>
    <property type="match status" value="1"/>
</dbReference>
<accession>A0A9P1G6A0</accession>
<dbReference type="PANTHER" id="PTHR47447">
    <property type="entry name" value="OS03G0856100 PROTEIN"/>
    <property type="match status" value="1"/>
</dbReference>
<proteinExistence type="predicted"/>
<evidence type="ECO:0000313" key="6">
    <source>
        <dbReference type="Proteomes" id="UP001152797"/>
    </source>
</evidence>
<evidence type="ECO:0000313" key="4">
    <source>
        <dbReference type="EMBL" id="CAI3999380.1"/>
    </source>
</evidence>
<feature type="compositionally biased region" description="Basic and acidic residues" evidence="3">
    <location>
        <begin position="507"/>
        <end position="528"/>
    </location>
</feature>
<dbReference type="EMBL" id="CAMXCT020002623">
    <property type="protein sequence ID" value="CAL1152755.1"/>
    <property type="molecule type" value="Genomic_DNA"/>
</dbReference>
<keyword evidence="6" id="KW-1185">Reference proteome</keyword>
<protein>
    <submittedName>
        <fullName evidence="5">Pentatricopeptide repeat-containing protein GUN1, chloroplastic (Pentatricopeptide repeat-containing protein At2g31400) (Protein GENOMES UNCOUPLED 1)</fullName>
    </submittedName>
</protein>
<dbReference type="InterPro" id="IPR011990">
    <property type="entry name" value="TPR-like_helical_dom_sf"/>
</dbReference>
<dbReference type="EMBL" id="CAMXCT030002623">
    <property type="protein sequence ID" value="CAL4786692.1"/>
    <property type="molecule type" value="Genomic_DNA"/>
</dbReference>